<dbReference type="Gene3D" id="3.40.50.1000">
    <property type="entry name" value="HAD superfamily/HAD-like"/>
    <property type="match status" value="1"/>
</dbReference>
<name>A0A9P4J1I3_9PEZI</name>
<organism evidence="2 3">
    <name type="scientific">Myriangium duriaei CBS 260.36</name>
    <dbReference type="NCBI Taxonomy" id="1168546"/>
    <lineage>
        <taxon>Eukaryota</taxon>
        <taxon>Fungi</taxon>
        <taxon>Dikarya</taxon>
        <taxon>Ascomycota</taxon>
        <taxon>Pezizomycotina</taxon>
        <taxon>Dothideomycetes</taxon>
        <taxon>Dothideomycetidae</taxon>
        <taxon>Myriangiales</taxon>
        <taxon>Myriangiaceae</taxon>
        <taxon>Myriangium</taxon>
    </lineage>
</organism>
<dbReference type="InterPro" id="IPR023214">
    <property type="entry name" value="HAD_sf"/>
</dbReference>
<dbReference type="PANTHER" id="PTHR46191">
    <property type="match status" value="1"/>
</dbReference>
<dbReference type="PANTHER" id="PTHR46191:SF2">
    <property type="entry name" value="HALOACID DEHALOGENASE-LIKE HYDROLASE DOMAIN-CONTAINING PROTEIN 3"/>
    <property type="match status" value="1"/>
</dbReference>
<dbReference type="Proteomes" id="UP000799439">
    <property type="component" value="Unassembled WGS sequence"/>
</dbReference>
<proteinExistence type="predicted"/>
<dbReference type="InterPro" id="IPR036412">
    <property type="entry name" value="HAD-like_sf"/>
</dbReference>
<evidence type="ECO:0000256" key="1">
    <source>
        <dbReference type="SAM" id="MobiDB-lite"/>
    </source>
</evidence>
<dbReference type="AlphaFoldDB" id="A0A9P4J1I3"/>
<comment type="caution">
    <text evidence="2">The sequence shown here is derived from an EMBL/GenBank/DDBJ whole genome shotgun (WGS) entry which is preliminary data.</text>
</comment>
<dbReference type="Gene3D" id="1.10.150.720">
    <property type="entry name" value="Haloacid dehalogenase-like hydrolase"/>
    <property type="match status" value="1"/>
</dbReference>
<evidence type="ECO:0000313" key="3">
    <source>
        <dbReference type="Proteomes" id="UP000799439"/>
    </source>
</evidence>
<accession>A0A9P4J1I3</accession>
<dbReference type="EMBL" id="ML996084">
    <property type="protein sequence ID" value="KAF2153758.1"/>
    <property type="molecule type" value="Genomic_DNA"/>
</dbReference>
<feature type="region of interest" description="Disordered" evidence="1">
    <location>
        <begin position="264"/>
        <end position="287"/>
    </location>
</feature>
<dbReference type="SUPFAM" id="SSF56784">
    <property type="entry name" value="HAD-like"/>
    <property type="match status" value="1"/>
</dbReference>
<evidence type="ECO:0000313" key="2">
    <source>
        <dbReference type="EMBL" id="KAF2153758.1"/>
    </source>
</evidence>
<keyword evidence="3" id="KW-1185">Reference proteome</keyword>
<dbReference type="InterPro" id="IPR051828">
    <property type="entry name" value="HAD-like_hydrolase_domain"/>
</dbReference>
<dbReference type="InterPro" id="IPR044924">
    <property type="entry name" value="HAD-SF_hydro_IA_REG-2-like_cap"/>
</dbReference>
<reference evidence="2" key="1">
    <citation type="journal article" date="2020" name="Stud. Mycol.">
        <title>101 Dothideomycetes genomes: a test case for predicting lifestyles and emergence of pathogens.</title>
        <authorList>
            <person name="Haridas S."/>
            <person name="Albert R."/>
            <person name="Binder M."/>
            <person name="Bloem J."/>
            <person name="Labutti K."/>
            <person name="Salamov A."/>
            <person name="Andreopoulos B."/>
            <person name="Baker S."/>
            <person name="Barry K."/>
            <person name="Bills G."/>
            <person name="Bluhm B."/>
            <person name="Cannon C."/>
            <person name="Castanera R."/>
            <person name="Culley D."/>
            <person name="Daum C."/>
            <person name="Ezra D."/>
            <person name="Gonzalez J."/>
            <person name="Henrissat B."/>
            <person name="Kuo A."/>
            <person name="Liang C."/>
            <person name="Lipzen A."/>
            <person name="Lutzoni F."/>
            <person name="Magnuson J."/>
            <person name="Mondo S."/>
            <person name="Nolan M."/>
            <person name="Ohm R."/>
            <person name="Pangilinan J."/>
            <person name="Park H.-J."/>
            <person name="Ramirez L."/>
            <person name="Alfaro M."/>
            <person name="Sun H."/>
            <person name="Tritt A."/>
            <person name="Yoshinaga Y."/>
            <person name="Zwiers L.-H."/>
            <person name="Turgeon B."/>
            <person name="Goodwin S."/>
            <person name="Spatafora J."/>
            <person name="Crous P."/>
            <person name="Grigoriev I."/>
        </authorList>
    </citation>
    <scope>NUCLEOTIDE SEQUENCE</scope>
    <source>
        <strain evidence="2">CBS 260.36</strain>
    </source>
</reference>
<gene>
    <name evidence="2" type="ORF">K461DRAFT_292472</name>
</gene>
<protein>
    <submittedName>
        <fullName evidence="2">Uncharacterized protein</fullName>
    </submittedName>
</protein>
<dbReference type="OrthoDB" id="444127at2759"/>
<sequence length="305" mass="34439">MRKNVLLCFDAFGTLFRPKQPPYKQYAECARKYGINGFTDEQIDQSLTNAIKEESKLNPNYGHQTDMGAQRWWTRVIEKTFAPFLPGEDKKLPPVLAPALHHRFSSKEGYDMFADATRLFRKFADTRPGQLYRRVDQHDAGGPDARLVVGLITNSDDRVPDVLSSFGLKVKPLRHGEDPRPFHPTNTPADIDFAIMSYDVGHEKPDSRIFDSATTMLKEMLLAEGHKDADVAEWRKIYVGDELQKDVLGAINAGWEGVLVDREEIDPDSAETSPSTSALVEKRKTDDDKEISTVRDLTAVMKVIE</sequence>
<dbReference type="Pfam" id="PF13242">
    <property type="entry name" value="Hydrolase_like"/>
    <property type="match status" value="1"/>
</dbReference>
<dbReference type="GO" id="GO:0005634">
    <property type="term" value="C:nucleus"/>
    <property type="evidence" value="ECO:0007669"/>
    <property type="project" value="TreeGrafter"/>
</dbReference>